<evidence type="ECO:0000256" key="3">
    <source>
        <dbReference type="ARBA" id="ARBA00023295"/>
    </source>
</evidence>
<evidence type="ECO:0000256" key="2">
    <source>
        <dbReference type="ARBA" id="ARBA00022801"/>
    </source>
</evidence>
<dbReference type="EMBL" id="JAVXUO010002247">
    <property type="protein sequence ID" value="KAK2975043.1"/>
    <property type="molecule type" value="Genomic_DNA"/>
</dbReference>
<dbReference type="Proteomes" id="UP001187471">
    <property type="component" value="Unassembled WGS sequence"/>
</dbReference>
<reference evidence="5" key="1">
    <citation type="submission" date="2022-12" db="EMBL/GenBank/DDBJ databases">
        <title>Draft genome assemblies for two species of Escallonia (Escalloniales).</title>
        <authorList>
            <person name="Chanderbali A."/>
            <person name="Dervinis C."/>
            <person name="Anghel I."/>
            <person name="Soltis D."/>
            <person name="Soltis P."/>
            <person name="Zapata F."/>
        </authorList>
    </citation>
    <scope>NUCLEOTIDE SEQUENCE</scope>
    <source>
        <strain evidence="5">UCBG92.1500</strain>
        <tissue evidence="5">Leaf</tissue>
    </source>
</reference>
<dbReference type="SUPFAM" id="SSF51445">
    <property type="entry name" value="(Trans)glycosidases"/>
    <property type="match status" value="1"/>
</dbReference>
<evidence type="ECO:0000256" key="4">
    <source>
        <dbReference type="RuleBase" id="RU003690"/>
    </source>
</evidence>
<dbReference type="GO" id="GO:0008422">
    <property type="term" value="F:beta-glucosidase activity"/>
    <property type="evidence" value="ECO:0007669"/>
    <property type="project" value="TreeGrafter"/>
</dbReference>
<accession>A0AA88U907</accession>
<dbReference type="Pfam" id="PF00232">
    <property type="entry name" value="Glyco_hydro_1"/>
    <property type="match status" value="2"/>
</dbReference>
<protein>
    <recommendedName>
        <fullName evidence="7">Beta-glucosidase</fullName>
    </recommendedName>
</protein>
<evidence type="ECO:0008006" key="7">
    <source>
        <dbReference type="Google" id="ProtNLM"/>
    </source>
</evidence>
<dbReference type="InterPro" id="IPR001360">
    <property type="entry name" value="Glyco_hydro_1"/>
</dbReference>
<keyword evidence="6" id="KW-1185">Reference proteome</keyword>
<dbReference type="PANTHER" id="PTHR10353:SF137">
    <property type="entry name" value="MYROSINASE 3-RELATED"/>
    <property type="match status" value="1"/>
</dbReference>
<proteinExistence type="inferred from homology"/>
<dbReference type="AlphaFoldDB" id="A0AA88U907"/>
<sequence length="182" mass="21462">MDICDATTTNLFRRFLDPVTSGQYPHSMRSIVKERLPTFTDEEAKLLKGSFDFIGLNYYTTNYAAHAPVVDTKNPHIATDMMVKYSRIDEKRDDTLSLWESLSDHKRVSYHHHHLCFLKKARKEYGIDVRGYFTWSLLDNFEWASGVFVRFGNIYVDYKDQCKRYPKLSAEWLKLHLPKIEP</sequence>
<dbReference type="Gene3D" id="3.20.20.80">
    <property type="entry name" value="Glycosidases"/>
    <property type="match status" value="2"/>
</dbReference>
<dbReference type="PRINTS" id="PR00131">
    <property type="entry name" value="GLHYDRLASE1"/>
</dbReference>
<comment type="similarity">
    <text evidence="1 4">Belongs to the glycosyl hydrolase 1 family.</text>
</comment>
<dbReference type="GO" id="GO:0005975">
    <property type="term" value="P:carbohydrate metabolic process"/>
    <property type="evidence" value="ECO:0007669"/>
    <property type="project" value="InterPro"/>
</dbReference>
<organism evidence="5 6">
    <name type="scientific">Escallonia rubra</name>
    <dbReference type="NCBI Taxonomy" id="112253"/>
    <lineage>
        <taxon>Eukaryota</taxon>
        <taxon>Viridiplantae</taxon>
        <taxon>Streptophyta</taxon>
        <taxon>Embryophyta</taxon>
        <taxon>Tracheophyta</taxon>
        <taxon>Spermatophyta</taxon>
        <taxon>Magnoliopsida</taxon>
        <taxon>eudicotyledons</taxon>
        <taxon>Gunneridae</taxon>
        <taxon>Pentapetalae</taxon>
        <taxon>asterids</taxon>
        <taxon>campanulids</taxon>
        <taxon>Escalloniales</taxon>
        <taxon>Escalloniaceae</taxon>
        <taxon>Escallonia</taxon>
    </lineage>
</organism>
<name>A0AA88U907_9ASTE</name>
<evidence type="ECO:0000313" key="6">
    <source>
        <dbReference type="Proteomes" id="UP001187471"/>
    </source>
</evidence>
<evidence type="ECO:0000256" key="1">
    <source>
        <dbReference type="ARBA" id="ARBA00010838"/>
    </source>
</evidence>
<dbReference type="InterPro" id="IPR017853">
    <property type="entry name" value="GH"/>
</dbReference>
<gene>
    <name evidence="5" type="ORF">RJ640_021052</name>
</gene>
<dbReference type="PANTHER" id="PTHR10353">
    <property type="entry name" value="GLYCOSYL HYDROLASE"/>
    <property type="match status" value="1"/>
</dbReference>
<evidence type="ECO:0000313" key="5">
    <source>
        <dbReference type="EMBL" id="KAK2975043.1"/>
    </source>
</evidence>
<keyword evidence="3" id="KW-0326">Glycosidase</keyword>
<keyword evidence="2" id="KW-0378">Hydrolase</keyword>
<comment type="caution">
    <text evidence="5">The sequence shown here is derived from an EMBL/GenBank/DDBJ whole genome shotgun (WGS) entry which is preliminary data.</text>
</comment>